<reference evidence="2" key="1">
    <citation type="journal article" date="2014" name="Int. J. Syst. Evol. Microbiol.">
        <title>Complete genome sequence of Corynebacterium casei LMG S-19264T (=DSM 44701T), isolated from a smear-ripened cheese.</title>
        <authorList>
            <consortium name="US DOE Joint Genome Institute (JGI-PGF)"/>
            <person name="Walter F."/>
            <person name="Albersmeier A."/>
            <person name="Kalinowski J."/>
            <person name="Ruckert C."/>
        </authorList>
    </citation>
    <scope>NUCLEOTIDE SEQUENCE</scope>
    <source>
        <strain evidence="2">NBRC 112290</strain>
    </source>
</reference>
<evidence type="ECO:0000313" key="2">
    <source>
        <dbReference type="EMBL" id="GMA32874.1"/>
    </source>
</evidence>
<dbReference type="Pfam" id="PF13630">
    <property type="entry name" value="SdpI"/>
    <property type="match status" value="1"/>
</dbReference>
<feature type="transmembrane region" description="Helical" evidence="1">
    <location>
        <begin position="64"/>
        <end position="81"/>
    </location>
</feature>
<feature type="transmembrane region" description="Helical" evidence="1">
    <location>
        <begin position="87"/>
        <end position="107"/>
    </location>
</feature>
<evidence type="ECO:0000313" key="3">
    <source>
        <dbReference type="Proteomes" id="UP001157161"/>
    </source>
</evidence>
<keyword evidence="1" id="KW-0472">Membrane</keyword>
<proteinExistence type="predicted"/>
<name>A0AA38CUL8_9MICO</name>
<gene>
    <name evidence="2" type="ORF">GCM10025875_28660</name>
</gene>
<protein>
    <recommendedName>
        <fullName evidence="4">SdpI family protein</fullName>
    </recommendedName>
</protein>
<keyword evidence="1" id="KW-0812">Transmembrane</keyword>
<dbReference type="EMBL" id="BSUM01000001">
    <property type="protein sequence ID" value="GMA32874.1"/>
    <property type="molecule type" value="Genomic_DNA"/>
</dbReference>
<accession>A0AA38CUL8</accession>
<dbReference type="AlphaFoldDB" id="A0AA38CUL8"/>
<evidence type="ECO:0000256" key="1">
    <source>
        <dbReference type="SAM" id="Phobius"/>
    </source>
</evidence>
<organism evidence="2 3">
    <name type="scientific">Litorihabitans aurantiacus</name>
    <dbReference type="NCBI Taxonomy" id="1930061"/>
    <lineage>
        <taxon>Bacteria</taxon>
        <taxon>Bacillati</taxon>
        <taxon>Actinomycetota</taxon>
        <taxon>Actinomycetes</taxon>
        <taxon>Micrococcales</taxon>
        <taxon>Beutenbergiaceae</taxon>
        <taxon>Litorihabitans</taxon>
    </lineage>
</organism>
<reference evidence="2" key="2">
    <citation type="submission" date="2023-02" db="EMBL/GenBank/DDBJ databases">
        <authorList>
            <person name="Sun Q."/>
            <person name="Mori K."/>
        </authorList>
    </citation>
    <scope>NUCLEOTIDE SEQUENCE</scope>
    <source>
        <strain evidence="2">NBRC 112290</strain>
    </source>
</reference>
<dbReference type="Proteomes" id="UP001157161">
    <property type="component" value="Unassembled WGS sequence"/>
</dbReference>
<sequence length="119" mass="12119">MAEEWGARGVLAFVMTGAGLLLIWTADAAAAGRLKRNQVAGIRVAATLASEEAWRAAHVRARRPTIYGGAACIVGGLVALVPVPMPAVLIGLLVSTAAILGFVLYGARVGVVAARDAAD</sequence>
<feature type="transmembrane region" description="Helical" evidence="1">
    <location>
        <begin position="6"/>
        <end position="26"/>
    </location>
</feature>
<dbReference type="RefSeq" id="WP_284251571.1">
    <property type="nucleotide sequence ID" value="NZ_BSUM01000001.1"/>
</dbReference>
<dbReference type="InterPro" id="IPR025962">
    <property type="entry name" value="SdpI/YhfL"/>
</dbReference>
<comment type="caution">
    <text evidence="2">The sequence shown here is derived from an EMBL/GenBank/DDBJ whole genome shotgun (WGS) entry which is preliminary data.</text>
</comment>
<keyword evidence="3" id="KW-1185">Reference proteome</keyword>
<evidence type="ECO:0008006" key="4">
    <source>
        <dbReference type="Google" id="ProtNLM"/>
    </source>
</evidence>
<keyword evidence="1" id="KW-1133">Transmembrane helix</keyword>